<evidence type="ECO:0000256" key="1">
    <source>
        <dbReference type="ARBA" id="ARBA00022485"/>
    </source>
</evidence>
<dbReference type="Gene3D" id="3.30.70.3270">
    <property type="match status" value="1"/>
</dbReference>
<dbReference type="GO" id="GO:0051539">
    <property type="term" value="F:4 iron, 4 sulfur cluster binding"/>
    <property type="evidence" value="ECO:0007669"/>
    <property type="project" value="UniProtKB-KW"/>
</dbReference>
<dbReference type="GO" id="GO:0016020">
    <property type="term" value="C:membrane"/>
    <property type="evidence" value="ECO:0007669"/>
    <property type="project" value="InterPro"/>
</dbReference>
<dbReference type="PROSITE" id="PS51379">
    <property type="entry name" value="4FE4S_FER_2"/>
    <property type="match status" value="2"/>
</dbReference>
<feature type="domain" description="4Fe-4S ferredoxin-type" evidence="6">
    <location>
        <begin position="75"/>
        <end position="107"/>
    </location>
</feature>
<keyword evidence="3" id="KW-0677">Repeat</keyword>
<keyword evidence="2" id="KW-0479">Metal-binding</keyword>
<dbReference type="EMBL" id="BART01000631">
    <property type="protein sequence ID" value="GAG73938.1"/>
    <property type="molecule type" value="Genomic_DNA"/>
</dbReference>
<proteinExistence type="predicted"/>
<keyword evidence="1" id="KW-0004">4Fe-4S</keyword>
<evidence type="ECO:0000256" key="4">
    <source>
        <dbReference type="ARBA" id="ARBA00023004"/>
    </source>
</evidence>
<keyword evidence="5" id="KW-0411">Iron-sulfur</keyword>
<dbReference type="GO" id="GO:0003954">
    <property type="term" value="F:NADH dehydrogenase activity"/>
    <property type="evidence" value="ECO:0007669"/>
    <property type="project" value="TreeGrafter"/>
</dbReference>
<feature type="domain" description="4Fe-4S ferredoxin-type" evidence="6">
    <location>
        <begin position="38"/>
        <end position="67"/>
    </location>
</feature>
<dbReference type="PANTHER" id="PTHR10849">
    <property type="entry name" value="NADH DEHYDROGENASE UBIQUINONE IRON-SULFUR PROTEIN 8, MITOCHONDRIAL"/>
    <property type="match status" value="1"/>
</dbReference>
<dbReference type="GO" id="GO:0046872">
    <property type="term" value="F:metal ion binding"/>
    <property type="evidence" value="ECO:0007669"/>
    <property type="project" value="UniProtKB-KW"/>
</dbReference>
<sequence>MKLPKVRELIEAIKAFVKGPYTSKFPKEPHIAHPNFRGQPEFNQEKCVGCLACEEVCPVEAIDHKDIVDQNGNAKRIIIHYTDTCIFCGECEAACIADHKGIKLSNEWELSFFDRSKSDERIEKELQLCEICGKPIACKDHLKWISEKIGELAYSNPTLYLSRLKSLGIIDENILSIFKDQGRSDRVKILCARCRRETTLTTKE</sequence>
<evidence type="ECO:0000256" key="3">
    <source>
        <dbReference type="ARBA" id="ARBA00022737"/>
    </source>
</evidence>
<dbReference type="InterPro" id="IPR017896">
    <property type="entry name" value="4Fe4S_Fe-S-bd"/>
</dbReference>
<gene>
    <name evidence="7" type="ORF">S01H4_02767</name>
</gene>
<reference evidence="7" key="1">
    <citation type="journal article" date="2014" name="Front. Microbiol.">
        <title>High frequency of phylogenetically diverse reductive dehalogenase-homologous genes in deep subseafloor sedimentary metagenomes.</title>
        <authorList>
            <person name="Kawai M."/>
            <person name="Futagami T."/>
            <person name="Toyoda A."/>
            <person name="Takaki Y."/>
            <person name="Nishi S."/>
            <person name="Hori S."/>
            <person name="Arai W."/>
            <person name="Tsubouchi T."/>
            <person name="Morono Y."/>
            <person name="Uchiyama I."/>
            <person name="Ito T."/>
            <person name="Fujiyama A."/>
            <person name="Inagaki F."/>
            <person name="Takami H."/>
        </authorList>
    </citation>
    <scope>NUCLEOTIDE SEQUENCE</scope>
    <source>
        <strain evidence="7">Expedition CK06-06</strain>
    </source>
</reference>
<dbReference type="Pfam" id="PF00037">
    <property type="entry name" value="Fer4"/>
    <property type="match status" value="1"/>
</dbReference>
<dbReference type="GO" id="GO:0009060">
    <property type="term" value="P:aerobic respiration"/>
    <property type="evidence" value="ECO:0007669"/>
    <property type="project" value="TreeGrafter"/>
</dbReference>
<dbReference type="InterPro" id="IPR017900">
    <property type="entry name" value="4Fe4S_Fe_S_CS"/>
</dbReference>
<evidence type="ECO:0000256" key="5">
    <source>
        <dbReference type="ARBA" id="ARBA00023014"/>
    </source>
</evidence>
<organism evidence="7">
    <name type="scientific">marine sediment metagenome</name>
    <dbReference type="NCBI Taxonomy" id="412755"/>
    <lineage>
        <taxon>unclassified sequences</taxon>
        <taxon>metagenomes</taxon>
        <taxon>ecological metagenomes</taxon>
    </lineage>
</organism>
<dbReference type="InterPro" id="IPR010226">
    <property type="entry name" value="NADH_quinone_OxRdtase_chainI"/>
</dbReference>
<keyword evidence="4" id="KW-0408">Iron</keyword>
<protein>
    <recommendedName>
        <fullName evidence="6">4Fe-4S ferredoxin-type domain-containing protein</fullName>
    </recommendedName>
</protein>
<dbReference type="PANTHER" id="PTHR10849:SF35">
    <property type="entry name" value="FORMATE HYDROGENLYASE SUBUNIT 6-RELATED"/>
    <property type="match status" value="1"/>
</dbReference>
<dbReference type="PROSITE" id="PS00198">
    <property type="entry name" value="4FE4S_FER_1"/>
    <property type="match status" value="1"/>
</dbReference>
<evidence type="ECO:0000259" key="6">
    <source>
        <dbReference type="PROSITE" id="PS51379"/>
    </source>
</evidence>
<dbReference type="AlphaFoldDB" id="X1ANP1"/>
<comment type="caution">
    <text evidence="7">The sequence shown here is derived from an EMBL/GenBank/DDBJ whole genome shotgun (WGS) entry which is preliminary data.</text>
</comment>
<evidence type="ECO:0000313" key="7">
    <source>
        <dbReference type="EMBL" id="GAG73938.1"/>
    </source>
</evidence>
<dbReference type="SUPFAM" id="SSF54862">
    <property type="entry name" value="4Fe-4S ferredoxins"/>
    <property type="match status" value="1"/>
</dbReference>
<accession>X1ANP1</accession>
<name>X1ANP1_9ZZZZ</name>
<evidence type="ECO:0000256" key="2">
    <source>
        <dbReference type="ARBA" id="ARBA00022723"/>
    </source>
</evidence>